<dbReference type="InterPro" id="IPR032675">
    <property type="entry name" value="LRR_dom_sf"/>
</dbReference>
<dbReference type="EMBL" id="JADFTS010000009">
    <property type="protein sequence ID" value="KAF9590763.1"/>
    <property type="molecule type" value="Genomic_DNA"/>
</dbReference>
<dbReference type="PROSITE" id="PS50181">
    <property type="entry name" value="FBOX"/>
    <property type="match status" value="1"/>
</dbReference>
<sequence length="795" mass="90273">MKKTCLSYEQTVDRLRSLPHPIRNHILSLLPMEGAVKTSVLSRQWRYVSSSLSNLEFNQIDYQEKMQNDIHSIDFRNFVDHLIIVHDGTHMGSFSLTVYVDDVLIKDTNINTWIFFAIMHNVQELCLNIESGTVEKLIDCFYSCCSLTVLTLYQLVLRLPEVIHFPNLHKMYLSFVEFHGKNSTQIFFSSFPVLKELILQSCTFHDLNALTISPPKLTDLILNDIYIYKGINICTLNLQQIRYYDLGETPHFSLETFSSLIGAYFSLSFPDDPDNRAIKILMGQCKTVTLSPRGCYLEICTRYLYKDPDLSAYFPTSCCTLQDLEIEIWPCKEQVKVLILLLRSYPNLQTLQLYFKVCCALNAINFYYTIALYFKVKVKTIAIEGFGFTNEFEGHIVRYLLENASIQEKMKIRLLSSVQENVKMWWLAREMLLAFSKGSPNADIEFSYNDNLRNTRFAIQKEGQLNFVNTNPGAVANNNTDASSSVHNHKPYCGESFNVARRIVFGGVPTLEEAKEATSELKDALEMVYFPSSKAIGWVKSSTVVQEPGQRYSEADACVTKDGVVLPKRACQAFSLLRESFQAQSAVASVVSDENVWNAVIQNEKVKEFLKLQKSAGPLSPDVNMVVKDPFKNSESHDDYNYLKNSVDEANTRDSAGFGNVLLEIFDKLRLTITEMLKSLTELFENLISSSAQGGNSINADRNIGTTIMALGVLALMVVVLKRGETAFAIQHMDQPGMKLYPKYIVRNYHRSRQGPGSASVYRCAEVRRVWNSVLLVNQPDIVVNSVNSYHSTFL</sequence>
<proteinExistence type="predicted"/>
<accession>A0A835H383</accession>
<dbReference type="SUPFAM" id="SSF52058">
    <property type="entry name" value="L domain-like"/>
    <property type="match status" value="1"/>
</dbReference>
<dbReference type="InterPro" id="IPR036047">
    <property type="entry name" value="F-box-like_dom_sf"/>
</dbReference>
<organism evidence="2 3">
    <name type="scientific">Coptis chinensis</name>
    <dbReference type="NCBI Taxonomy" id="261450"/>
    <lineage>
        <taxon>Eukaryota</taxon>
        <taxon>Viridiplantae</taxon>
        <taxon>Streptophyta</taxon>
        <taxon>Embryophyta</taxon>
        <taxon>Tracheophyta</taxon>
        <taxon>Spermatophyta</taxon>
        <taxon>Magnoliopsida</taxon>
        <taxon>Ranunculales</taxon>
        <taxon>Ranunculaceae</taxon>
        <taxon>Coptidoideae</taxon>
        <taxon>Coptis</taxon>
    </lineage>
</organism>
<reference evidence="2 3" key="1">
    <citation type="submission" date="2020-10" db="EMBL/GenBank/DDBJ databases">
        <title>The Coptis chinensis genome and diversification of protoberbering-type alkaloids.</title>
        <authorList>
            <person name="Wang B."/>
            <person name="Shu S."/>
            <person name="Song C."/>
            <person name="Liu Y."/>
        </authorList>
    </citation>
    <scope>NUCLEOTIDE SEQUENCE [LARGE SCALE GENOMIC DNA]</scope>
    <source>
        <strain evidence="2">HL-2020</strain>
        <tissue evidence="2">Leaf</tissue>
    </source>
</reference>
<comment type="caution">
    <text evidence="2">The sequence shown here is derived from an EMBL/GenBank/DDBJ whole genome shotgun (WGS) entry which is preliminary data.</text>
</comment>
<name>A0A835H383_9MAGN</name>
<dbReference type="PANTHER" id="PTHR31900">
    <property type="entry name" value="F-BOX/RNI SUPERFAMILY PROTEIN-RELATED"/>
    <property type="match status" value="1"/>
</dbReference>
<dbReference type="Proteomes" id="UP000631114">
    <property type="component" value="Unassembled WGS sequence"/>
</dbReference>
<dbReference type="OrthoDB" id="612216at2759"/>
<gene>
    <name evidence="2" type="ORF">IFM89_038290</name>
</gene>
<dbReference type="AlphaFoldDB" id="A0A835H383"/>
<dbReference type="InterPro" id="IPR050232">
    <property type="entry name" value="FBL13/AtMIF1-like"/>
</dbReference>
<dbReference type="PANTHER" id="PTHR31900:SF30">
    <property type="entry name" value="SUPERFAMILY PROTEIN, PUTATIVE-RELATED"/>
    <property type="match status" value="1"/>
</dbReference>
<protein>
    <recommendedName>
        <fullName evidence="1">F-box domain-containing protein</fullName>
    </recommendedName>
</protein>
<dbReference type="SUPFAM" id="SSF81383">
    <property type="entry name" value="F-box domain"/>
    <property type="match status" value="1"/>
</dbReference>
<dbReference type="InterPro" id="IPR001810">
    <property type="entry name" value="F-box_dom"/>
</dbReference>
<evidence type="ECO:0000313" key="2">
    <source>
        <dbReference type="EMBL" id="KAF9590763.1"/>
    </source>
</evidence>
<dbReference type="Gene3D" id="3.80.10.10">
    <property type="entry name" value="Ribonuclease Inhibitor"/>
    <property type="match status" value="1"/>
</dbReference>
<feature type="domain" description="F-box" evidence="1">
    <location>
        <begin position="12"/>
        <end position="60"/>
    </location>
</feature>
<evidence type="ECO:0000259" key="1">
    <source>
        <dbReference type="PROSITE" id="PS50181"/>
    </source>
</evidence>
<evidence type="ECO:0000313" key="3">
    <source>
        <dbReference type="Proteomes" id="UP000631114"/>
    </source>
</evidence>
<keyword evidence="3" id="KW-1185">Reference proteome</keyword>